<feature type="domain" description="GGDEF" evidence="4">
    <location>
        <begin position="137"/>
        <end position="270"/>
    </location>
</feature>
<dbReference type="GO" id="GO:0052621">
    <property type="term" value="F:diguanylate cyclase activity"/>
    <property type="evidence" value="ECO:0007669"/>
    <property type="project" value="UniProtKB-EC"/>
</dbReference>
<feature type="transmembrane region" description="Helical" evidence="3">
    <location>
        <begin position="78"/>
        <end position="96"/>
    </location>
</feature>
<dbReference type="Proteomes" id="UP000525298">
    <property type="component" value="Unassembled WGS sequence"/>
</dbReference>
<dbReference type="EC" id="2.7.7.65" evidence="1"/>
<keyword evidence="3" id="KW-0472">Membrane</keyword>
<dbReference type="GO" id="GO:1902201">
    <property type="term" value="P:negative regulation of bacterial-type flagellum-dependent cell motility"/>
    <property type="evidence" value="ECO:0007669"/>
    <property type="project" value="TreeGrafter"/>
</dbReference>
<dbReference type="PROSITE" id="PS50887">
    <property type="entry name" value="GGDEF"/>
    <property type="match status" value="1"/>
</dbReference>
<gene>
    <name evidence="5" type="ORF">HNR65_002898</name>
</gene>
<evidence type="ECO:0000313" key="6">
    <source>
        <dbReference type="Proteomes" id="UP000525298"/>
    </source>
</evidence>
<feature type="transmembrane region" description="Helical" evidence="3">
    <location>
        <begin position="12"/>
        <end position="31"/>
    </location>
</feature>
<dbReference type="GO" id="GO:0043709">
    <property type="term" value="P:cell adhesion involved in single-species biofilm formation"/>
    <property type="evidence" value="ECO:0007669"/>
    <property type="project" value="TreeGrafter"/>
</dbReference>
<evidence type="ECO:0000256" key="3">
    <source>
        <dbReference type="SAM" id="Phobius"/>
    </source>
</evidence>
<dbReference type="InterPro" id="IPR050469">
    <property type="entry name" value="Diguanylate_Cyclase"/>
</dbReference>
<dbReference type="SUPFAM" id="SSF55073">
    <property type="entry name" value="Nucleotide cyclase"/>
    <property type="match status" value="1"/>
</dbReference>
<protein>
    <recommendedName>
        <fullName evidence="1">diguanylate cyclase</fullName>
        <ecNumber evidence="1">2.7.7.65</ecNumber>
    </recommendedName>
</protein>
<dbReference type="GO" id="GO:0005886">
    <property type="term" value="C:plasma membrane"/>
    <property type="evidence" value="ECO:0007669"/>
    <property type="project" value="TreeGrafter"/>
</dbReference>
<sequence length="275" mass="30328">MPHLSIKTRLNSFLGLILLAGFLSVCLSGYYTSKACLENSAARGSSARISLDSRQEAPAGQNTDTTVRTLRYRLYRNLLISLMVTALVLVINALVINRFQGQLDKLATADDLTGISNRRAFLRQAHRDVAQAGRYGTPVSLLIIDVDHFKNVNDALGHETGDLVLKAVADQIRNTIRENDLAGRMGGEEFAVILPRTDLEAACAAAERLRRAVADIRMQNFGMKPDLTVSIGVAARQDAYTDLNELMRMGDLALDEAKKRGKNRVCTMYDRTESK</sequence>
<dbReference type="AlphaFoldDB" id="A0A7W0HM08"/>
<organism evidence="5 6">
    <name type="scientific">Desulfosalsimonas propionicica</name>
    <dbReference type="NCBI Taxonomy" id="332175"/>
    <lineage>
        <taxon>Bacteria</taxon>
        <taxon>Pseudomonadati</taxon>
        <taxon>Thermodesulfobacteriota</taxon>
        <taxon>Desulfobacteria</taxon>
        <taxon>Desulfobacterales</taxon>
        <taxon>Desulfosalsimonadaceae</taxon>
        <taxon>Desulfosalsimonas</taxon>
    </lineage>
</organism>
<dbReference type="SMART" id="SM00267">
    <property type="entry name" value="GGDEF"/>
    <property type="match status" value="1"/>
</dbReference>
<dbReference type="InterPro" id="IPR000160">
    <property type="entry name" value="GGDEF_dom"/>
</dbReference>
<dbReference type="InterPro" id="IPR029787">
    <property type="entry name" value="Nucleotide_cyclase"/>
</dbReference>
<keyword evidence="6" id="KW-1185">Reference proteome</keyword>
<comment type="caution">
    <text evidence="5">The sequence shown here is derived from an EMBL/GenBank/DDBJ whole genome shotgun (WGS) entry which is preliminary data.</text>
</comment>
<proteinExistence type="predicted"/>
<keyword evidence="3" id="KW-0812">Transmembrane</keyword>
<dbReference type="PANTHER" id="PTHR45138:SF9">
    <property type="entry name" value="DIGUANYLATE CYCLASE DGCM-RELATED"/>
    <property type="match status" value="1"/>
</dbReference>
<dbReference type="Pfam" id="PF00990">
    <property type="entry name" value="GGDEF"/>
    <property type="match status" value="1"/>
</dbReference>
<evidence type="ECO:0000256" key="2">
    <source>
        <dbReference type="ARBA" id="ARBA00034247"/>
    </source>
</evidence>
<evidence type="ECO:0000256" key="1">
    <source>
        <dbReference type="ARBA" id="ARBA00012528"/>
    </source>
</evidence>
<reference evidence="5 6" key="1">
    <citation type="submission" date="2020-07" db="EMBL/GenBank/DDBJ databases">
        <title>Genomic Encyclopedia of Type Strains, Phase IV (KMG-IV): sequencing the most valuable type-strain genomes for metagenomic binning, comparative biology and taxonomic classification.</title>
        <authorList>
            <person name="Goeker M."/>
        </authorList>
    </citation>
    <scope>NUCLEOTIDE SEQUENCE [LARGE SCALE GENOMIC DNA]</scope>
    <source>
        <strain evidence="5 6">DSM 17721</strain>
    </source>
</reference>
<dbReference type="FunFam" id="3.30.70.270:FF:000001">
    <property type="entry name" value="Diguanylate cyclase domain protein"/>
    <property type="match status" value="1"/>
</dbReference>
<dbReference type="EMBL" id="JACDUS010000010">
    <property type="protein sequence ID" value="MBA2882546.1"/>
    <property type="molecule type" value="Genomic_DNA"/>
</dbReference>
<dbReference type="InterPro" id="IPR043128">
    <property type="entry name" value="Rev_trsase/Diguanyl_cyclase"/>
</dbReference>
<name>A0A7W0HM08_9BACT</name>
<keyword evidence="3" id="KW-1133">Transmembrane helix</keyword>
<dbReference type="CDD" id="cd01949">
    <property type="entry name" value="GGDEF"/>
    <property type="match status" value="1"/>
</dbReference>
<evidence type="ECO:0000313" key="5">
    <source>
        <dbReference type="EMBL" id="MBA2882546.1"/>
    </source>
</evidence>
<evidence type="ECO:0000259" key="4">
    <source>
        <dbReference type="PROSITE" id="PS50887"/>
    </source>
</evidence>
<dbReference type="NCBIfam" id="TIGR00254">
    <property type="entry name" value="GGDEF"/>
    <property type="match status" value="1"/>
</dbReference>
<dbReference type="Gene3D" id="3.30.70.270">
    <property type="match status" value="1"/>
</dbReference>
<dbReference type="PANTHER" id="PTHR45138">
    <property type="entry name" value="REGULATORY COMPONENTS OF SENSORY TRANSDUCTION SYSTEM"/>
    <property type="match status" value="1"/>
</dbReference>
<accession>A0A7W0HM08</accession>
<dbReference type="RefSeq" id="WP_181552179.1">
    <property type="nucleotide sequence ID" value="NZ_JACDUS010000010.1"/>
</dbReference>
<comment type="catalytic activity">
    <reaction evidence="2">
        <text>2 GTP = 3',3'-c-di-GMP + 2 diphosphate</text>
        <dbReference type="Rhea" id="RHEA:24898"/>
        <dbReference type="ChEBI" id="CHEBI:33019"/>
        <dbReference type="ChEBI" id="CHEBI:37565"/>
        <dbReference type="ChEBI" id="CHEBI:58805"/>
        <dbReference type="EC" id="2.7.7.65"/>
    </reaction>
</comment>